<dbReference type="GO" id="GO:0009002">
    <property type="term" value="F:serine-type D-Ala-D-Ala carboxypeptidase activity"/>
    <property type="evidence" value="ECO:0007669"/>
    <property type="project" value="UniProtKB-EC"/>
</dbReference>
<dbReference type="Gene3D" id="3.50.80.20">
    <property type="entry name" value="D-Ala-D-Ala carboxypeptidase C, peptidase S13"/>
    <property type="match status" value="1"/>
</dbReference>
<dbReference type="InterPro" id="IPR000667">
    <property type="entry name" value="Peptidase_S13"/>
</dbReference>
<feature type="chain" id="PRO_5045762180" evidence="3">
    <location>
        <begin position="23"/>
        <end position="533"/>
    </location>
</feature>
<keyword evidence="3" id="KW-0732">Signal</keyword>
<keyword evidence="4" id="KW-0645">Protease</keyword>
<dbReference type="Proteomes" id="UP001172731">
    <property type="component" value="Unassembled WGS sequence"/>
</dbReference>
<proteinExistence type="inferred from homology"/>
<reference evidence="4" key="1">
    <citation type="submission" date="2021-06" db="EMBL/GenBank/DDBJ databases">
        <title>Genome-based taxonomic framework of Microbacterium strains isolated from marine environment, the description of four new species and reclassification of four preexisting species.</title>
        <authorList>
            <person name="Lee S.D."/>
            <person name="Kim S.-M."/>
            <person name="Byeon Y.-S."/>
            <person name="Yang H.L."/>
            <person name="Kim I.S."/>
        </authorList>
    </citation>
    <scope>NUCLEOTIDE SEQUENCE</scope>
    <source>
        <strain evidence="4">KACC 20510</strain>
    </source>
</reference>
<dbReference type="EMBL" id="JAHWXI010000028">
    <property type="protein sequence ID" value="MDN4465673.1"/>
    <property type="molecule type" value="Genomic_DNA"/>
</dbReference>
<evidence type="ECO:0000313" key="4">
    <source>
        <dbReference type="EMBL" id="MDN4465673.1"/>
    </source>
</evidence>
<comment type="similarity">
    <text evidence="1">Belongs to the peptidase S13 family.</text>
</comment>
<dbReference type="EC" id="3.4.16.4" evidence="4"/>
<feature type="signal peptide" evidence="3">
    <location>
        <begin position="1"/>
        <end position="22"/>
    </location>
</feature>
<dbReference type="Gene3D" id="3.40.710.10">
    <property type="entry name" value="DD-peptidase/beta-lactamase superfamily"/>
    <property type="match status" value="1"/>
</dbReference>
<evidence type="ECO:0000256" key="1">
    <source>
        <dbReference type="ARBA" id="ARBA00006096"/>
    </source>
</evidence>
<name>A0ABT8FWI2_9MICO</name>
<evidence type="ECO:0000256" key="3">
    <source>
        <dbReference type="SAM" id="SignalP"/>
    </source>
</evidence>
<dbReference type="RefSeq" id="WP_301135722.1">
    <property type="nucleotide sequence ID" value="NZ_BAAAUQ010000017.1"/>
</dbReference>
<keyword evidence="2 4" id="KW-0378">Hydrolase</keyword>
<evidence type="ECO:0000256" key="2">
    <source>
        <dbReference type="ARBA" id="ARBA00022801"/>
    </source>
</evidence>
<dbReference type="PROSITE" id="PS51257">
    <property type="entry name" value="PROKAR_LIPOPROTEIN"/>
    <property type="match status" value="1"/>
</dbReference>
<keyword evidence="4" id="KW-0121">Carboxypeptidase</keyword>
<gene>
    <name evidence="4" type="primary">dacB</name>
    <name evidence="4" type="ORF">KZC48_14895</name>
</gene>
<dbReference type="SUPFAM" id="SSF56601">
    <property type="entry name" value="beta-lactamase/transpeptidase-like"/>
    <property type="match status" value="1"/>
</dbReference>
<dbReference type="PANTHER" id="PTHR30023">
    <property type="entry name" value="D-ALANYL-D-ALANINE CARBOXYPEPTIDASE"/>
    <property type="match status" value="1"/>
</dbReference>
<dbReference type="InterPro" id="IPR012338">
    <property type="entry name" value="Beta-lactam/transpept-like"/>
</dbReference>
<organism evidence="4 5">
    <name type="scientific">Microbacterium aurantiacum</name>
    <dbReference type="NCBI Taxonomy" id="162393"/>
    <lineage>
        <taxon>Bacteria</taxon>
        <taxon>Bacillati</taxon>
        <taxon>Actinomycetota</taxon>
        <taxon>Actinomycetes</taxon>
        <taxon>Micrococcales</taxon>
        <taxon>Microbacteriaceae</taxon>
        <taxon>Microbacterium</taxon>
    </lineage>
</organism>
<sequence>MRQRRSGAAAVAVLLAAASLTACTMGGGDDDDDETSSTTDSAGIPDAALAVMNEERYANSRWQIYVEDLESGDVLVDYFGDAMAEPGSFVKTYSAGAAWLEFGADSTLTTPVKASGEIVDGVLEGDLILVGQGDLTMGGRTKPDGTVSITDLDHNDANPLPGATLTPEDPLTGLNDLATQVKASGIDSVSGDVIVDDRLFTGELAGQPVTPININQNIIDILITPGAAEGDPATGELIPAVAPWTLTVDVETVEAGGTTALDDPVDTGDGRLTVTGTIAADADPTLKVYVFDDPATFARTAFIEALDRAGVTVTADPIAANPDAALPTEDEVAQLPAVAELESLPLSEEVTYVMKISYNRGAQTLICRLAVVGGSKDCDDGMAVAGEIWQDAGLDTTGAALIDGSGLPGNFITAKNAAQVQRIMAERPDADLWLDTLPIMGVDGSLTTVQADSDAAGKVFAKTGTLAAFDAFNTRFRIVTKTLGGVIEAESGRTLLFTVIMNNAFASPEDYIDAVFQANDDVGAIAAAIQQEY</sequence>
<dbReference type="Pfam" id="PF02113">
    <property type="entry name" value="Peptidase_S13"/>
    <property type="match status" value="1"/>
</dbReference>
<protein>
    <submittedName>
        <fullName evidence="4">D-alanyl-D-alanine carboxypeptidase/D-alanyl-D-alanine-endopeptidase</fullName>
        <ecNumber evidence="4">3.4.16.4</ecNumber>
    </submittedName>
</protein>
<dbReference type="PANTHER" id="PTHR30023:SF0">
    <property type="entry name" value="PENICILLIN-SENSITIVE CARBOXYPEPTIDASE A"/>
    <property type="match status" value="1"/>
</dbReference>
<comment type="caution">
    <text evidence="4">The sequence shown here is derived from an EMBL/GenBank/DDBJ whole genome shotgun (WGS) entry which is preliminary data.</text>
</comment>
<keyword evidence="5" id="KW-1185">Reference proteome</keyword>
<evidence type="ECO:0000313" key="5">
    <source>
        <dbReference type="Proteomes" id="UP001172731"/>
    </source>
</evidence>
<accession>A0ABT8FWI2</accession>
<dbReference type="NCBIfam" id="TIGR00666">
    <property type="entry name" value="PBP4"/>
    <property type="match status" value="1"/>
</dbReference>